<dbReference type="GeneID" id="36533318"/>
<dbReference type="GO" id="GO:0020037">
    <property type="term" value="F:heme binding"/>
    <property type="evidence" value="ECO:0007669"/>
    <property type="project" value="InterPro"/>
</dbReference>
<protein>
    <recommendedName>
        <fullName evidence="3">Phospholipase D</fullName>
    </recommendedName>
</protein>
<dbReference type="Gene3D" id="3.20.20.190">
    <property type="entry name" value="Phosphatidylinositol (PI) phosphodiesterase"/>
    <property type="match status" value="1"/>
</dbReference>
<dbReference type="GO" id="GO:0008081">
    <property type="term" value="F:phosphoric diester hydrolase activity"/>
    <property type="evidence" value="ECO:0007669"/>
    <property type="project" value="InterPro"/>
</dbReference>
<evidence type="ECO:0000313" key="1">
    <source>
        <dbReference type="EMBL" id="PKX88448.1"/>
    </source>
</evidence>
<dbReference type="OrthoDB" id="4907280at2759"/>
<evidence type="ECO:0000313" key="2">
    <source>
        <dbReference type="Proteomes" id="UP000234474"/>
    </source>
</evidence>
<comment type="caution">
    <text evidence="1">The sequence shown here is derived from an EMBL/GenBank/DDBJ whole genome shotgun (WGS) entry which is preliminary data.</text>
</comment>
<dbReference type="RefSeq" id="XP_024677043.1">
    <property type="nucleotide sequence ID" value="XM_024825993.1"/>
</dbReference>
<dbReference type="GO" id="GO:0006629">
    <property type="term" value="P:lipid metabolic process"/>
    <property type="evidence" value="ECO:0007669"/>
    <property type="project" value="InterPro"/>
</dbReference>
<dbReference type="VEuPathDB" id="FungiDB:P174DRAFT_436204"/>
<dbReference type="OMA" id="FVWFDIK"/>
<name>A0A2I1BSS8_ASPN1</name>
<proteinExistence type="predicted"/>
<gene>
    <name evidence="1" type="ORF">P174DRAFT_436204</name>
</gene>
<evidence type="ECO:0008006" key="3">
    <source>
        <dbReference type="Google" id="ProtNLM"/>
    </source>
</evidence>
<dbReference type="AlphaFoldDB" id="A0A2I1BSS8"/>
<dbReference type="PROSITE" id="PS00437">
    <property type="entry name" value="CATALASE_1"/>
    <property type="match status" value="1"/>
</dbReference>
<accession>A0A2I1BSS8</accession>
<sequence>MSVTRVIYALSAIAWLLGVYFTAASPIQLFNLGSSLIMTPQDCSRKHQVIQNGNHFNNSKEQVFQPSFKRRPIYAIAHRVLTTVNGMEAAVKHGANALEIDMWAWDSWGYKGRPGAKAEDMFRAIQRQRHAGNTINFIWLDLKKPDEFATGKNANKGLRDLAHQYLKNYNVRIMYGFMRKDVDGRSFQVVSKSLITSEAISVNNVAEKVYRTFEKVGQNIPVSKRVIDYGYFGLGFQFGICYEDGYYTCAELRKGARCEKRESSGEYLAGLFKNQANIADKLLSIAQVDGLIYGRIFSYKDSQAVRAPLNDIKSWIATNNEAHLPLRKMILGKSGSAQYQARNALCSRH</sequence>
<reference evidence="2" key="1">
    <citation type="journal article" date="2018" name="Proc. Natl. Acad. Sci. U.S.A.">
        <title>Linking secondary metabolites to gene clusters through genome sequencing of six diverse Aspergillus species.</title>
        <authorList>
            <person name="Kaerboelling I."/>
            <person name="Vesth T.C."/>
            <person name="Frisvad J.C."/>
            <person name="Nybo J.L."/>
            <person name="Theobald S."/>
            <person name="Kuo A."/>
            <person name="Bowyer P."/>
            <person name="Matsuda Y."/>
            <person name="Mondo S."/>
            <person name="Lyhne E.K."/>
            <person name="Kogle M.E."/>
            <person name="Clum A."/>
            <person name="Lipzen A."/>
            <person name="Salamov A."/>
            <person name="Ngan C.Y."/>
            <person name="Daum C."/>
            <person name="Chiniquy J."/>
            <person name="Barry K."/>
            <person name="LaButti K."/>
            <person name="Haridas S."/>
            <person name="Simmons B.A."/>
            <person name="Magnuson J.K."/>
            <person name="Mortensen U.H."/>
            <person name="Larsen T.O."/>
            <person name="Grigoriev I.V."/>
            <person name="Baker S.E."/>
            <person name="Andersen M.R."/>
        </authorList>
    </citation>
    <scope>NUCLEOTIDE SEQUENCE [LARGE SCALE GENOMIC DNA]</scope>
    <source>
        <strain evidence="2">IBT 16806</strain>
    </source>
</reference>
<dbReference type="Proteomes" id="UP000234474">
    <property type="component" value="Unassembled WGS sequence"/>
</dbReference>
<dbReference type="InterPro" id="IPR017946">
    <property type="entry name" value="PLC-like_Pdiesterase_TIM-brl"/>
</dbReference>
<organism evidence="1 2">
    <name type="scientific">Aspergillus novofumigatus (strain IBT 16806)</name>
    <dbReference type="NCBI Taxonomy" id="1392255"/>
    <lineage>
        <taxon>Eukaryota</taxon>
        <taxon>Fungi</taxon>
        <taxon>Dikarya</taxon>
        <taxon>Ascomycota</taxon>
        <taxon>Pezizomycotina</taxon>
        <taxon>Eurotiomycetes</taxon>
        <taxon>Eurotiomycetidae</taxon>
        <taxon>Eurotiales</taxon>
        <taxon>Aspergillaceae</taxon>
        <taxon>Aspergillus</taxon>
        <taxon>Aspergillus subgen. Fumigati</taxon>
    </lineage>
</organism>
<dbReference type="InterPro" id="IPR002226">
    <property type="entry name" value="Catalase_haem_BS"/>
</dbReference>
<dbReference type="EMBL" id="MSZS01000015">
    <property type="protein sequence ID" value="PKX88448.1"/>
    <property type="molecule type" value="Genomic_DNA"/>
</dbReference>
<keyword evidence="2" id="KW-1185">Reference proteome</keyword>